<evidence type="ECO:0000313" key="2">
    <source>
        <dbReference type="Proteomes" id="UP000078046"/>
    </source>
</evidence>
<reference evidence="1 2" key="1">
    <citation type="submission" date="2016-04" db="EMBL/GenBank/DDBJ databases">
        <title>The genome of Intoshia linei affirms orthonectids as highly simplified spiralians.</title>
        <authorList>
            <person name="Mikhailov K.V."/>
            <person name="Slusarev G.S."/>
            <person name="Nikitin M.A."/>
            <person name="Logacheva M.D."/>
            <person name="Penin A."/>
            <person name="Aleoshin V."/>
            <person name="Panchin Y.V."/>
        </authorList>
    </citation>
    <scope>NUCLEOTIDE SEQUENCE [LARGE SCALE GENOMIC DNA]</scope>
    <source>
        <strain evidence="1">Intl2013</strain>
        <tissue evidence="1">Whole animal</tissue>
    </source>
</reference>
<dbReference type="AlphaFoldDB" id="A0A177B8U8"/>
<dbReference type="PANTHER" id="PTHR12069:SF0">
    <property type="entry name" value="DNA-DIRECTED RNA POLYMERASE III SUBUNIT RPC5"/>
    <property type="match status" value="1"/>
</dbReference>
<dbReference type="EMBL" id="LWCA01000121">
    <property type="protein sequence ID" value="OAF70686.1"/>
    <property type="molecule type" value="Genomic_DNA"/>
</dbReference>
<dbReference type="Pfam" id="PF04801">
    <property type="entry name" value="RPC5"/>
    <property type="match status" value="1"/>
</dbReference>
<dbReference type="PANTHER" id="PTHR12069">
    <property type="entry name" value="DNA-DIRECTED RNA POLYMERASES III 80 KDA POLYPEPTIDE RNA POLYMERASE III SUBUNIT 5"/>
    <property type="match status" value="1"/>
</dbReference>
<dbReference type="Proteomes" id="UP000078046">
    <property type="component" value="Unassembled WGS sequence"/>
</dbReference>
<evidence type="ECO:0000313" key="1">
    <source>
        <dbReference type="EMBL" id="OAF70686.1"/>
    </source>
</evidence>
<sequence length="667" mass="77228">MDEVISELDVYLNNSDTLLYLIKYPETYNKNVATMNQVNVDVASNIFEFKCGSNEYQNVNDNDVDNISYITRPNIDTGNCHYAGVISEDGKSINLNIVEECMDLKMKLNFTSNAYTPLKSNNDVITEEEEQHFSESDESIDIKPNKEKTISVKFGIKSKVDSFCKVADWKKIINFESLLDQSADNFYKYISYKVPLILSNQKLQSVAVDIKYDKNNSILQDDVYMLSSDDYTNNHVASIIDLNLATIGVVNPFIPHSLLWRSKLDVSNQIINIISSAKIAVFRKLTEKLSINTSSAIILKVLEKVAVNIQGNWVVNSQYAFKYESEMENIISTVDLEDSRNYLLWKLNLFNSITRKSIGNQVNKNFVNNYLDKILHDIAVRNQVNNTWVLKETRDELFLSKFSKIIKKENKKLENLVIDAYKRKNVKLSAEDLVHLKIETDGSESKRKRNYSSSSDDESPIQDPKKTVENLFQEKFIMSYSKLCTFYNSLIDSILKDSMTNFESNDLKPKIDINTLKNDKTLLVIIQHFIENKRIVKICINDVTLYSWVYFQSHFDQIRRYVLYYFTDSICKNLSLCPTTISTYLSPLHEYPEIEISPIHIINDQLRMSGAVSNVNHLCNYVYYRISQNCKLDDKQSEISLMIKKKHIFSIMQNYTTLSNNIWYLKS</sequence>
<accession>A0A177B8U8</accession>
<dbReference type="InterPro" id="IPR006886">
    <property type="entry name" value="RNA_pol_III_Rpc5"/>
</dbReference>
<comment type="caution">
    <text evidence="1">The sequence shown here is derived from an EMBL/GenBank/DDBJ whole genome shotgun (WGS) entry which is preliminary data.</text>
</comment>
<keyword evidence="1" id="KW-0240">DNA-directed RNA polymerase</keyword>
<keyword evidence="1" id="KW-0804">Transcription</keyword>
<dbReference type="OrthoDB" id="340681at2759"/>
<dbReference type="GO" id="GO:0042797">
    <property type="term" value="P:tRNA transcription by RNA polymerase III"/>
    <property type="evidence" value="ECO:0007669"/>
    <property type="project" value="TreeGrafter"/>
</dbReference>
<gene>
    <name evidence="1" type="ORF">A3Q56_01533</name>
</gene>
<proteinExistence type="predicted"/>
<keyword evidence="2" id="KW-1185">Reference proteome</keyword>
<dbReference type="GO" id="GO:0005666">
    <property type="term" value="C:RNA polymerase III complex"/>
    <property type="evidence" value="ECO:0007669"/>
    <property type="project" value="TreeGrafter"/>
</dbReference>
<organism evidence="1 2">
    <name type="scientific">Intoshia linei</name>
    <dbReference type="NCBI Taxonomy" id="1819745"/>
    <lineage>
        <taxon>Eukaryota</taxon>
        <taxon>Metazoa</taxon>
        <taxon>Spiralia</taxon>
        <taxon>Lophotrochozoa</taxon>
        <taxon>Mesozoa</taxon>
        <taxon>Orthonectida</taxon>
        <taxon>Rhopaluridae</taxon>
        <taxon>Intoshia</taxon>
    </lineage>
</organism>
<name>A0A177B8U8_9BILA</name>
<protein>
    <submittedName>
        <fullName evidence="1">DNA-directed RNA polymerase III subunit RPC5</fullName>
    </submittedName>
</protein>